<name>A0A5C6FAT7_9BACT</name>
<evidence type="ECO:0000313" key="3">
    <source>
        <dbReference type="Proteomes" id="UP000317977"/>
    </source>
</evidence>
<dbReference type="EMBL" id="SJPX01000001">
    <property type="protein sequence ID" value="TWU57296.1"/>
    <property type="molecule type" value="Genomic_DNA"/>
</dbReference>
<feature type="region of interest" description="Disordered" evidence="1">
    <location>
        <begin position="156"/>
        <end position="177"/>
    </location>
</feature>
<dbReference type="AlphaFoldDB" id="A0A5C6FAT7"/>
<accession>A0A5C6FAT7</accession>
<dbReference type="OrthoDB" id="286832at2"/>
<organism evidence="2 3">
    <name type="scientific">Rubripirellula reticaptiva</name>
    <dbReference type="NCBI Taxonomy" id="2528013"/>
    <lineage>
        <taxon>Bacteria</taxon>
        <taxon>Pseudomonadati</taxon>
        <taxon>Planctomycetota</taxon>
        <taxon>Planctomycetia</taxon>
        <taxon>Pirellulales</taxon>
        <taxon>Pirellulaceae</taxon>
        <taxon>Rubripirellula</taxon>
    </lineage>
</organism>
<keyword evidence="3" id="KW-1185">Reference proteome</keyword>
<dbReference type="InterPro" id="IPR010298">
    <property type="entry name" value="YacP-like"/>
</dbReference>
<dbReference type="Proteomes" id="UP000317977">
    <property type="component" value="Unassembled WGS sequence"/>
</dbReference>
<protein>
    <submittedName>
        <fullName evidence="2">YacP-like NYN domain protein</fullName>
    </submittedName>
</protein>
<reference evidence="2 3" key="1">
    <citation type="submission" date="2019-02" db="EMBL/GenBank/DDBJ databases">
        <title>Deep-cultivation of Planctomycetes and their phenomic and genomic characterization uncovers novel biology.</title>
        <authorList>
            <person name="Wiegand S."/>
            <person name="Jogler M."/>
            <person name="Boedeker C."/>
            <person name="Pinto D."/>
            <person name="Vollmers J."/>
            <person name="Rivas-Marin E."/>
            <person name="Kohn T."/>
            <person name="Peeters S.H."/>
            <person name="Heuer A."/>
            <person name="Rast P."/>
            <person name="Oberbeckmann S."/>
            <person name="Bunk B."/>
            <person name="Jeske O."/>
            <person name="Meyerdierks A."/>
            <person name="Storesund J.E."/>
            <person name="Kallscheuer N."/>
            <person name="Luecker S."/>
            <person name="Lage O.M."/>
            <person name="Pohl T."/>
            <person name="Merkel B.J."/>
            <person name="Hornburger P."/>
            <person name="Mueller R.-W."/>
            <person name="Bruemmer F."/>
            <person name="Labrenz M."/>
            <person name="Spormann A.M."/>
            <person name="Op Den Camp H."/>
            <person name="Overmann J."/>
            <person name="Amann R."/>
            <person name="Jetten M.S.M."/>
            <person name="Mascher T."/>
            <person name="Medema M.H."/>
            <person name="Devos D.P."/>
            <person name="Kaster A.-K."/>
            <person name="Ovreas L."/>
            <person name="Rohde M."/>
            <person name="Galperin M.Y."/>
            <person name="Jogler C."/>
        </authorList>
    </citation>
    <scope>NUCLEOTIDE SEQUENCE [LARGE SCALE GENOMIC DNA]</scope>
    <source>
        <strain evidence="2 3">Poly59</strain>
    </source>
</reference>
<proteinExistence type="predicted"/>
<sequence length="190" mass="21413">MAKDRTTPTRTAQIVSPALWLLIDGYNVLAPTAPPRNPGANWLHQERMLLINRLAEHLDSETRRRTCVVFDAANPPRDRPHRFTINDIDVVFAIEYPEADDLLEELIAAHPTPKTLAVVSSDARVQTAAKRKRCRSFDSQLWLDDLLDGNVRLAVDPAPTQPTTPNRIKPAPPSESDVADWMREFGFDEN</sequence>
<gene>
    <name evidence="2" type="ORF">Poly59_02030</name>
</gene>
<evidence type="ECO:0000256" key="1">
    <source>
        <dbReference type="SAM" id="MobiDB-lite"/>
    </source>
</evidence>
<dbReference type="Pfam" id="PF05991">
    <property type="entry name" value="NYN_YacP"/>
    <property type="match status" value="1"/>
</dbReference>
<evidence type="ECO:0000313" key="2">
    <source>
        <dbReference type="EMBL" id="TWU57296.1"/>
    </source>
</evidence>
<comment type="caution">
    <text evidence="2">The sequence shown here is derived from an EMBL/GenBank/DDBJ whole genome shotgun (WGS) entry which is preliminary data.</text>
</comment>
<dbReference type="RefSeq" id="WP_146532220.1">
    <property type="nucleotide sequence ID" value="NZ_SJPX01000001.1"/>
</dbReference>